<feature type="domain" description="NFACT RNA-binding" evidence="6">
    <location>
        <begin position="447"/>
        <end position="537"/>
    </location>
</feature>
<dbReference type="Pfam" id="PF05670">
    <property type="entry name" value="NFACT-R_1"/>
    <property type="match status" value="1"/>
</dbReference>
<dbReference type="GO" id="GO:0000049">
    <property type="term" value="F:tRNA binding"/>
    <property type="evidence" value="ECO:0007669"/>
    <property type="project" value="UniProtKB-UniRule"/>
</dbReference>
<dbReference type="Pfam" id="PF05833">
    <property type="entry name" value="NFACT_N"/>
    <property type="match status" value="1"/>
</dbReference>
<keyword evidence="1 5" id="KW-0820">tRNA-binding</keyword>
<dbReference type="GO" id="GO:1990112">
    <property type="term" value="C:RQC complex"/>
    <property type="evidence" value="ECO:0007669"/>
    <property type="project" value="TreeGrafter"/>
</dbReference>
<dbReference type="PANTHER" id="PTHR15239">
    <property type="entry name" value="NUCLEAR EXPORT MEDIATOR FACTOR NEMF"/>
    <property type="match status" value="1"/>
</dbReference>
<organism evidence="7 8">
    <name type="scientific">Turicibacter sanguinis</name>
    <dbReference type="NCBI Taxonomy" id="154288"/>
    <lineage>
        <taxon>Bacteria</taxon>
        <taxon>Bacillati</taxon>
        <taxon>Bacillota</taxon>
        <taxon>Erysipelotrichia</taxon>
        <taxon>Erysipelotrichales</taxon>
        <taxon>Turicibacteraceae</taxon>
        <taxon>Turicibacter</taxon>
    </lineage>
</organism>
<dbReference type="Gene3D" id="1.10.8.50">
    <property type="match status" value="1"/>
</dbReference>
<sequence>MAFDGLMTKTVANTLKEQLVAGRINKIYQLSNHEILMQIRAGGKNQKLLFSTHSTYARLQLTKSDYQYPDEPPMFCMFLRKHLEGGIIYHIEQVNDDRIIKFTIRHMNELGDQMIKFLYIEIMGKHSNLILTDANHRILDTIKHISPLVNRYRSLQPGATYILPPTQNKRDPFEVNAKQFEELMNPDERYDKQLVAHFAGLSPLIAREIIYRSNSEKVTDLFNAFQNVMQEIKLKPSPHVMIGEKESFYLIPLYHLEAQLIPCETLFDMFDRFYFGKDERDRIKQQFFDIERFIKQEYDKNIKKLNKLNEELIQSEKADQYKIQGELILANLYQIDRGSSTIRVQNFYSEHLEPMDIQLEPMLSASDNAQKYFQKYNKAKNAVNYILEQIELTEVEISYFETLLIQIETASLKDAYEIKEELENAGYLRKRQTKKRKSNGKPSIEKYLSSDDVEIYVGKNNLQNDYLTHKLARRHEWWFHAKDMPGSHVLVRSDADELSETTIRTAAQLAAYFSKGRLSSSVPIDYTRVRHVKKIPAAHLGLVTYENQKTIYIDPDEAFIMNLKKLK</sequence>
<dbReference type="GeneID" id="60060101"/>
<dbReference type="GO" id="GO:0072344">
    <property type="term" value="P:rescue of stalled ribosome"/>
    <property type="evidence" value="ECO:0007669"/>
    <property type="project" value="UniProtKB-UniRule"/>
</dbReference>
<evidence type="ECO:0000256" key="1">
    <source>
        <dbReference type="ARBA" id="ARBA00022555"/>
    </source>
</evidence>
<comment type="similarity">
    <text evidence="5">Belongs to the NEMF family.</text>
</comment>
<gene>
    <name evidence="5" type="primary">rqcH</name>
    <name evidence="7" type="ORF">GMA92_00290</name>
</gene>
<keyword evidence="3 5" id="KW-0694">RNA-binding</keyword>
<evidence type="ECO:0000256" key="2">
    <source>
        <dbReference type="ARBA" id="ARBA00022730"/>
    </source>
</evidence>
<comment type="function">
    <text evidence="5">Key component of the ribosome quality control system (RQC), a ribosome-associated complex that mediates the extraction of incompletely synthesized nascent chains from stalled ribosomes and their subsequent degradation. RqcH recruits Ala-charged tRNA, and with RqcP directs the elongation of stalled nascent chains on 50S ribosomal subunits, leading to non-templated C-terminal alanine extensions (Ala tail). The Ala tail promotes nascent chain degradation. May add between 1 and at least 8 Ala residues. Binds to stalled 50S ribosomal subunits.</text>
</comment>
<proteinExistence type="inferred from homology"/>
<reference evidence="7 8" key="1">
    <citation type="journal article" date="2019" name="Nat. Med.">
        <title>A library of human gut bacterial isolates paired with longitudinal multiomics data enables mechanistic microbiome research.</title>
        <authorList>
            <person name="Poyet M."/>
            <person name="Groussin M."/>
            <person name="Gibbons S.M."/>
            <person name="Avila-Pacheco J."/>
            <person name="Jiang X."/>
            <person name="Kearney S.M."/>
            <person name="Perrotta A.R."/>
            <person name="Berdy B."/>
            <person name="Zhao S."/>
            <person name="Lieberman T.D."/>
            <person name="Swanson P.K."/>
            <person name="Smith M."/>
            <person name="Roesemann S."/>
            <person name="Alexander J.E."/>
            <person name="Rich S.A."/>
            <person name="Livny J."/>
            <person name="Vlamakis H."/>
            <person name="Clish C."/>
            <person name="Bullock K."/>
            <person name="Deik A."/>
            <person name="Scott J."/>
            <person name="Pierce K.A."/>
            <person name="Xavier R.J."/>
            <person name="Alm E.J."/>
        </authorList>
    </citation>
    <scope>NUCLEOTIDE SEQUENCE [LARGE SCALE GENOMIC DNA]</scope>
    <source>
        <strain evidence="7 8">BIOML-A198</strain>
    </source>
</reference>
<dbReference type="FunFam" id="2.30.310.10:FF:000004">
    <property type="entry name" value="Fibronectin-binding protein A"/>
    <property type="match status" value="1"/>
</dbReference>
<dbReference type="RefSeq" id="WP_006784039.1">
    <property type="nucleotide sequence ID" value="NZ_CABJBH010000005.1"/>
</dbReference>
<accession>A0A6A8SIL6</accession>
<dbReference type="EMBL" id="WMQE01000001">
    <property type="protein sequence ID" value="MTK19876.1"/>
    <property type="molecule type" value="Genomic_DNA"/>
</dbReference>
<comment type="subunit">
    <text evidence="5">Associates with stalled 50S ribosomal subunits. Binds to RqcP.</text>
</comment>
<keyword evidence="4 5" id="KW-0648">Protein biosynthesis</keyword>
<dbReference type="PANTHER" id="PTHR15239:SF6">
    <property type="entry name" value="RIBOSOME QUALITY CONTROL COMPLEX SUBUNIT NEMF"/>
    <property type="match status" value="1"/>
</dbReference>
<name>A0A6A8SIL6_9FIRM</name>
<dbReference type="AlphaFoldDB" id="A0A6A8SIL6"/>
<evidence type="ECO:0000313" key="7">
    <source>
        <dbReference type="EMBL" id="MTK19876.1"/>
    </source>
</evidence>
<dbReference type="InterPro" id="IPR051608">
    <property type="entry name" value="RQC_Subunit_NEMF"/>
</dbReference>
<dbReference type="GO" id="GO:0019843">
    <property type="term" value="F:rRNA binding"/>
    <property type="evidence" value="ECO:0007669"/>
    <property type="project" value="UniProtKB-UniRule"/>
</dbReference>
<evidence type="ECO:0000256" key="5">
    <source>
        <dbReference type="HAMAP-Rule" id="MF_00844"/>
    </source>
</evidence>
<protein>
    <recommendedName>
        <fullName evidence="5">Rqc2 homolog RqcH</fullName>
        <shortName evidence="5">RqcH</shortName>
    </recommendedName>
</protein>
<evidence type="ECO:0000259" key="6">
    <source>
        <dbReference type="Pfam" id="PF05670"/>
    </source>
</evidence>
<dbReference type="GO" id="GO:0043023">
    <property type="term" value="F:ribosomal large subunit binding"/>
    <property type="evidence" value="ECO:0007669"/>
    <property type="project" value="UniProtKB-UniRule"/>
</dbReference>
<evidence type="ECO:0000313" key="8">
    <source>
        <dbReference type="Proteomes" id="UP000487649"/>
    </source>
</evidence>
<dbReference type="HAMAP" id="MF_00844_B">
    <property type="entry name" value="RqcH_B"/>
    <property type="match status" value="1"/>
</dbReference>
<comment type="caution">
    <text evidence="7">The sequence shown here is derived from an EMBL/GenBank/DDBJ whole genome shotgun (WGS) entry which is preliminary data.</text>
</comment>
<keyword evidence="2 5" id="KW-0699">rRNA-binding</keyword>
<dbReference type="Gene3D" id="2.30.310.10">
    <property type="entry name" value="ibrinogen binding protein from staphylococcus aureus domain"/>
    <property type="match status" value="1"/>
</dbReference>
<dbReference type="Proteomes" id="UP000487649">
    <property type="component" value="Unassembled WGS sequence"/>
</dbReference>
<dbReference type="Gene3D" id="3.40.970.40">
    <property type="entry name" value="fibrinogen binding protein from staphylococcus aureus domain like"/>
    <property type="match status" value="1"/>
</dbReference>
<dbReference type="InterPro" id="IPR008532">
    <property type="entry name" value="NFACT_RNA-bd"/>
</dbReference>
<evidence type="ECO:0000256" key="3">
    <source>
        <dbReference type="ARBA" id="ARBA00022884"/>
    </source>
</evidence>
<evidence type="ECO:0000256" key="4">
    <source>
        <dbReference type="ARBA" id="ARBA00022917"/>
    </source>
</evidence>
<dbReference type="InterPro" id="IPR043682">
    <property type="entry name" value="RqcH_bacterial"/>
</dbReference>